<sequence length="100" mass="11558">MHHLLPELIKTMIPTGQGMGKGKYKPIMLSLHQIYYSGKITRILEAFAWGQRGKMKSHKIALPIEFYMSVYTPPRTKCTKLMVLKRGQNKTTARRRPKLS</sequence>
<name>A0A9D3WVA4_9SAUR</name>
<dbReference type="AlphaFoldDB" id="A0A9D3WVA4"/>
<gene>
    <name evidence="1" type="ORF">KIL84_013329</name>
</gene>
<evidence type="ECO:0000313" key="1">
    <source>
        <dbReference type="EMBL" id="KAH1168739.1"/>
    </source>
</evidence>
<dbReference type="EMBL" id="JAHDVG010000485">
    <property type="protein sequence ID" value="KAH1168739.1"/>
    <property type="molecule type" value="Genomic_DNA"/>
</dbReference>
<proteinExistence type="predicted"/>
<accession>A0A9D3WVA4</accession>
<comment type="caution">
    <text evidence="1">The sequence shown here is derived from an EMBL/GenBank/DDBJ whole genome shotgun (WGS) entry which is preliminary data.</text>
</comment>
<organism evidence="1 2">
    <name type="scientific">Mauremys mutica</name>
    <name type="common">yellowpond turtle</name>
    <dbReference type="NCBI Taxonomy" id="74926"/>
    <lineage>
        <taxon>Eukaryota</taxon>
        <taxon>Metazoa</taxon>
        <taxon>Chordata</taxon>
        <taxon>Craniata</taxon>
        <taxon>Vertebrata</taxon>
        <taxon>Euteleostomi</taxon>
        <taxon>Archelosauria</taxon>
        <taxon>Testudinata</taxon>
        <taxon>Testudines</taxon>
        <taxon>Cryptodira</taxon>
        <taxon>Durocryptodira</taxon>
        <taxon>Testudinoidea</taxon>
        <taxon>Geoemydidae</taxon>
        <taxon>Geoemydinae</taxon>
        <taxon>Mauremys</taxon>
    </lineage>
</organism>
<dbReference type="Proteomes" id="UP000827986">
    <property type="component" value="Unassembled WGS sequence"/>
</dbReference>
<keyword evidence="2" id="KW-1185">Reference proteome</keyword>
<protein>
    <submittedName>
        <fullName evidence="1">Uncharacterized protein</fullName>
    </submittedName>
</protein>
<evidence type="ECO:0000313" key="2">
    <source>
        <dbReference type="Proteomes" id="UP000827986"/>
    </source>
</evidence>
<reference evidence="1" key="1">
    <citation type="submission" date="2021-09" db="EMBL/GenBank/DDBJ databases">
        <title>The genome of Mauremys mutica provides insights into the evolution of semi-aquatic lifestyle.</title>
        <authorList>
            <person name="Gong S."/>
            <person name="Gao Y."/>
        </authorList>
    </citation>
    <scope>NUCLEOTIDE SEQUENCE</scope>
    <source>
        <strain evidence="1">MM-2020</strain>
        <tissue evidence="1">Muscle</tissue>
    </source>
</reference>